<dbReference type="GO" id="GO:0005524">
    <property type="term" value="F:ATP binding"/>
    <property type="evidence" value="ECO:0007669"/>
    <property type="project" value="UniProtKB-KW"/>
</dbReference>
<dbReference type="SUPFAM" id="SSF56112">
    <property type="entry name" value="Protein kinase-like (PK-like)"/>
    <property type="match status" value="1"/>
</dbReference>
<dbReference type="GO" id="GO:0004674">
    <property type="term" value="F:protein serine/threonine kinase activity"/>
    <property type="evidence" value="ECO:0007669"/>
    <property type="project" value="TreeGrafter"/>
</dbReference>
<dbReference type="AlphaFoldDB" id="A0A9Q1GQX5"/>
<dbReference type="Pfam" id="PF00069">
    <property type="entry name" value="Pkinase"/>
    <property type="match status" value="1"/>
</dbReference>
<evidence type="ECO:0000313" key="7">
    <source>
        <dbReference type="EMBL" id="KAJ8424483.1"/>
    </source>
</evidence>
<dbReference type="EMBL" id="JAKOGI010001670">
    <property type="protein sequence ID" value="KAJ8424483.1"/>
    <property type="molecule type" value="Genomic_DNA"/>
</dbReference>
<keyword evidence="5" id="KW-0472">Membrane</keyword>
<keyword evidence="2" id="KW-0067">ATP-binding</keyword>
<proteinExistence type="predicted"/>
<dbReference type="PROSITE" id="PS50011">
    <property type="entry name" value="PROTEIN_KINASE_DOM"/>
    <property type="match status" value="1"/>
</dbReference>
<dbReference type="PROSITE" id="PS00108">
    <property type="entry name" value="PROTEIN_KINASE_ST"/>
    <property type="match status" value="1"/>
</dbReference>
<dbReference type="InterPro" id="IPR000719">
    <property type="entry name" value="Prot_kinase_dom"/>
</dbReference>
<comment type="caution">
    <text evidence="7">The sequence shown here is derived from an EMBL/GenBank/DDBJ whole genome shotgun (WGS) entry which is preliminary data.</text>
</comment>
<dbReference type="Proteomes" id="UP001153076">
    <property type="component" value="Unassembled WGS sequence"/>
</dbReference>
<sequence>MKILCSAVSKIRFFQSMTNHSLWIYIVAPWVLVDVFFCQMTKPNQAKGAVERIKIFTIDELDKASSDHFNENRILGKGGQGTVYKGMLVEGKIVAMKKLKTADQSQLGEFINENTRMLYGVRSTLLVYEFIPNGTLFHHIHYTSEEFTITWKMRLQIATESASALAYLHSSSSIPVFHRDIKSSNILLDNKYRAKLSDFGAPRSVAIDQTHITTRVLGTFGYLDPEYFQSSQFTEKSDVYSFGVVLVELLTGEKAIRSTSHEDKSLKILVLFDIVDMQILKEASREELLAMANLARRCLNLDGKKRPTMREVLAEIEVVRSLNLSGNNQQNWPGAELDWTNTTDSSYDGFSSSAASYLESSSSNFTKLPLLYDTR</sequence>
<comment type="catalytic activity">
    <reaction evidence="3">
        <text>L-seryl-[protein] + ATP = O-phospho-L-seryl-[protein] + ADP + H(+)</text>
        <dbReference type="Rhea" id="RHEA:17989"/>
        <dbReference type="Rhea" id="RHEA-COMP:9863"/>
        <dbReference type="Rhea" id="RHEA-COMP:11604"/>
        <dbReference type="ChEBI" id="CHEBI:15378"/>
        <dbReference type="ChEBI" id="CHEBI:29999"/>
        <dbReference type="ChEBI" id="CHEBI:30616"/>
        <dbReference type="ChEBI" id="CHEBI:83421"/>
        <dbReference type="ChEBI" id="CHEBI:456216"/>
    </reaction>
</comment>
<protein>
    <recommendedName>
        <fullName evidence="6">Protein kinase domain-containing protein</fullName>
    </recommendedName>
</protein>
<evidence type="ECO:0000313" key="8">
    <source>
        <dbReference type="Proteomes" id="UP001153076"/>
    </source>
</evidence>
<name>A0A9Q1GQX5_9CARY</name>
<evidence type="ECO:0000259" key="6">
    <source>
        <dbReference type="PROSITE" id="PS50011"/>
    </source>
</evidence>
<evidence type="ECO:0000256" key="2">
    <source>
        <dbReference type="ARBA" id="ARBA00022840"/>
    </source>
</evidence>
<keyword evidence="1" id="KW-0547">Nucleotide-binding</keyword>
<dbReference type="OrthoDB" id="4062651at2759"/>
<evidence type="ECO:0000256" key="1">
    <source>
        <dbReference type="ARBA" id="ARBA00022741"/>
    </source>
</evidence>
<dbReference type="GO" id="GO:0005886">
    <property type="term" value="C:plasma membrane"/>
    <property type="evidence" value="ECO:0007669"/>
    <property type="project" value="TreeGrafter"/>
</dbReference>
<dbReference type="InterPro" id="IPR045274">
    <property type="entry name" value="WAK-like"/>
</dbReference>
<comment type="catalytic activity">
    <reaction evidence="4">
        <text>L-threonyl-[protein] + ATP = O-phospho-L-threonyl-[protein] + ADP + H(+)</text>
        <dbReference type="Rhea" id="RHEA:46608"/>
        <dbReference type="Rhea" id="RHEA-COMP:11060"/>
        <dbReference type="Rhea" id="RHEA-COMP:11605"/>
        <dbReference type="ChEBI" id="CHEBI:15378"/>
        <dbReference type="ChEBI" id="CHEBI:30013"/>
        <dbReference type="ChEBI" id="CHEBI:30616"/>
        <dbReference type="ChEBI" id="CHEBI:61977"/>
        <dbReference type="ChEBI" id="CHEBI:456216"/>
    </reaction>
</comment>
<dbReference type="InterPro" id="IPR011009">
    <property type="entry name" value="Kinase-like_dom_sf"/>
</dbReference>
<evidence type="ECO:0000256" key="4">
    <source>
        <dbReference type="ARBA" id="ARBA00047951"/>
    </source>
</evidence>
<keyword evidence="8" id="KW-1185">Reference proteome</keyword>
<keyword evidence="5" id="KW-1133">Transmembrane helix</keyword>
<dbReference type="PANTHER" id="PTHR27005">
    <property type="entry name" value="WALL-ASSOCIATED RECEPTOR KINASE-LIKE 21"/>
    <property type="match status" value="1"/>
</dbReference>
<dbReference type="FunFam" id="1.10.510.10:FF:000084">
    <property type="entry name" value="Wall-associated receptor kinase 2"/>
    <property type="match status" value="1"/>
</dbReference>
<feature type="transmembrane region" description="Helical" evidence="5">
    <location>
        <begin position="21"/>
        <end position="37"/>
    </location>
</feature>
<accession>A0A9Q1GQX5</accession>
<feature type="domain" description="Protein kinase" evidence="6">
    <location>
        <begin position="69"/>
        <end position="319"/>
    </location>
</feature>
<dbReference type="Gene3D" id="1.10.510.10">
    <property type="entry name" value="Transferase(Phosphotransferase) domain 1"/>
    <property type="match status" value="1"/>
</dbReference>
<gene>
    <name evidence="7" type="ORF">Cgig2_030691</name>
</gene>
<evidence type="ECO:0000256" key="3">
    <source>
        <dbReference type="ARBA" id="ARBA00047558"/>
    </source>
</evidence>
<keyword evidence="5" id="KW-0812">Transmembrane</keyword>
<evidence type="ECO:0000256" key="5">
    <source>
        <dbReference type="SAM" id="Phobius"/>
    </source>
</evidence>
<dbReference type="SMART" id="SM00220">
    <property type="entry name" value="S_TKc"/>
    <property type="match status" value="1"/>
</dbReference>
<dbReference type="GO" id="GO:0007166">
    <property type="term" value="P:cell surface receptor signaling pathway"/>
    <property type="evidence" value="ECO:0007669"/>
    <property type="project" value="InterPro"/>
</dbReference>
<dbReference type="Gene3D" id="3.30.200.20">
    <property type="entry name" value="Phosphorylase Kinase, domain 1"/>
    <property type="match status" value="1"/>
</dbReference>
<reference evidence="7" key="1">
    <citation type="submission" date="2022-04" db="EMBL/GenBank/DDBJ databases">
        <title>Carnegiea gigantea Genome sequencing and assembly v2.</title>
        <authorList>
            <person name="Copetti D."/>
            <person name="Sanderson M.J."/>
            <person name="Burquez A."/>
            <person name="Wojciechowski M.F."/>
        </authorList>
    </citation>
    <scope>NUCLEOTIDE SEQUENCE</scope>
    <source>
        <strain evidence="7">SGP5-SGP5p</strain>
        <tissue evidence="7">Aerial part</tissue>
    </source>
</reference>
<dbReference type="PANTHER" id="PTHR27005:SF521">
    <property type="entry name" value="WALL-ASSOCIATED RECEPTOR KINASE-LIKE 6"/>
    <property type="match status" value="1"/>
</dbReference>
<dbReference type="InterPro" id="IPR008271">
    <property type="entry name" value="Ser/Thr_kinase_AS"/>
</dbReference>
<organism evidence="7 8">
    <name type="scientific">Carnegiea gigantea</name>
    <dbReference type="NCBI Taxonomy" id="171969"/>
    <lineage>
        <taxon>Eukaryota</taxon>
        <taxon>Viridiplantae</taxon>
        <taxon>Streptophyta</taxon>
        <taxon>Embryophyta</taxon>
        <taxon>Tracheophyta</taxon>
        <taxon>Spermatophyta</taxon>
        <taxon>Magnoliopsida</taxon>
        <taxon>eudicotyledons</taxon>
        <taxon>Gunneridae</taxon>
        <taxon>Pentapetalae</taxon>
        <taxon>Caryophyllales</taxon>
        <taxon>Cactineae</taxon>
        <taxon>Cactaceae</taxon>
        <taxon>Cactoideae</taxon>
        <taxon>Echinocereeae</taxon>
        <taxon>Carnegiea</taxon>
    </lineage>
</organism>